<gene>
    <name evidence="1" type="ORF">Cpir12675_006492</name>
</gene>
<evidence type="ECO:0000313" key="2">
    <source>
        <dbReference type="Proteomes" id="UP001583280"/>
    </source>
</evidence>
<dbReference type="EMBL" id="JAWDJO010000310">
    <property type="protein sequence ID" value="KAL1887558.1"/>
    <property type="molecule type" value="Genomic_DNA"/>
</dbReference>
<accession>A0ABR3YGU8</accession>
<evidence type="ECO:0000313" key="1">
    <source>
        <dbReference type="EMBL" id="KAL1887558.1"/>
    </source>
</evidence>
<keyword evidence="2" id="KW-1185">Reference proteome</keyword>
<protein>
    <submittedName>
        <fullName evidence="1">Uncharacterized protein</fullName>
    </submittedName>
</protein>
<sequence length="73" mass="7958">MVLINAAAVHAGRPRHLEDLEMANPTTLVAYSDESKDREDNTGAGWVVTQNDKYLETGNVALGKWMEVADAEA</sequence>
<name>A0ABR3YGU8_9PEZI</name>
<feature type="non-terminal residue" evidence="1">
    <location>
        <position position="73"/>
    </location>
</feature>
<proteinExistence type="predicted"/>
<comment type="caution">
    <text evidence="1">The sequence shown here is derived from an EMBL/GenBank/DDBJ whole genome shotgun (WGS) entry which is preliminary data.</text>
</comment>
<organism evidence="1 2">
    <name type="scientific">Ceratocystis pirilliformis</name>
    <dbReference type="NCBI Taxonomy" id="259994"/>
    <lineage>
        <taxon>Eukaryota</taxon>
        <taxon>Fungi</taxon>
        <taxon>Dikarya</taxon>
        <taxon>Ascomycota</taxon>
        <taxon>Pezizomycotina</taxon>
        <taxon>Sordariomycetes</taxon>
        <taxon>Hypocreomycetidae</taxon>
        <taxon>Microascales</taxon>
        <taxon>Ceratocystidaceae</taxon>
        <taxon>Ceratocystis</taxon>
    </lineage>
</organism>
<dbReference type="Proteomes" id="UP001583280">
    <property type="component" value="Unassembled WGS sequence"/>
</dbReference>
<reference evidence="1 2" key="1">
    <citation type="journal article" date="2024" name="IMA Fungus">
        <title>IMA Genome - F19 : A genome assembly and annotation guide to empower mycologists, including annotated draft genome sequences of Ceratocystis pirilliformis, Diaporthe australafricana, Fusarium ophioides, Paecilomyces lecythidis, and Sporothrix stenoceras.</title>
        <authorList>
            <person name="Aylward J."/>
            <person name="Wilson A.M."/>
            <person name="Visagie C.M."/>
            <person name="Spraker J."/>
            <person name="Barnes I."/>
            <person name="Buitendag C."/>
            <person name="Ceriani C."/>
            <person name="Del Mar Angel L."/>
            <person name="du Plessis D."/>
            <person name="Fuchs T."/>
            <person name="Gasser K."/>
            <person name="Kramer D."/>
            <person name="Li W."/>
            <person name="Munsamy K."/>
            <person name="Piso A."/>
            <person name="Price J.L."/>
            <person name="Sonnekus B."/>
            <person name="Thomas C."/>
            <person name="van der Nest A."/>
            <person name="van Dijk A."/>
            <person name="van Heerden A."/>
            <person name="van Vuuren N."/>
            <person name="Yilmaz N."/>
            <person name="Duong T.A."/>
            <person name="van der Merwe N.A."/>
            <person name="Wingfield M.J."/>
            <person name="Wingfield B.D."/>
        </authorList>
    </citation>
    <scope>NUCLEOTIDE SEQUENCE [LARGE SCALE GENOMIC DNA]</scope>
    <source>
        <strain evidence="1 2">CMW 12675</strain>
    </source>
</reference>